<gene>
    <name evidence="1" type="ORF">EV378_5341</name>
</gene>
<sequence>MLQVSRDNVLAVHRAFQDHADDLRAYLLDVGVNSALGLCGGDPVSRAAVGPQSFGGKIDQLLDVHWKHWEELDAVAGELREAARTYGHAEDEIQRSLAAKPTR</sequence>
<dbReference type="AlphaFoldDB" id="A0A4R1HNT5"/>
<evidence type="ECO:0008006" key="3">
    <source>
        <dbReference type="Google" id="ProtNLM"/>
    </source>
</evidence>
<reference evidence="1 2" key="1">
    <citation type="submission" date="2019-03" db="EMBL/GenBank/DDBJ databases">
        <title>Sequencing the genomes of 1000 actinobacteria strains.</title>
        <authorList>
            <person name="Klenk H.-P."/>
        </authorList>
    </citation>
    <scope>NUCLEOTIDE SEQUENCE [LARGE SCALE GENOMIC DNA]</scope>
    <source>
        <strain evidence="1 2">DSM 44969</strain>
    </source>
</reference>
<dbReference type="Proteomes" id="UP000295560">
    <property type="component" value="Unassembled WGS sequence"/>
</dbReference>
<evidence type="ECO:0000313" key="1">
    <source>
        <dbReference type="EMBL" id="TCK21359.1"/>
    </source>
</evidence>
<proteinExistence type="predicted"/>
<keyword evidence="2" id="KW-1185">Reference proteome</keyword>
<dbReference type="EMBL" id="SMFZ01000002">
    <property type="protein sequence ID" value="TCK21359.1"/>
    <property type="molecule type" value="Genomic_DNA"/>
</dbReference>
<name>A0A4R1HNT5_PSEEN</name>
<organism evidence="1 2">
    <name type="scientific">Pseudonocardia endophytica</name>
    <dbReference type="NCBI Taxonomy" id="401976"/>
    <lineage>
        <taxon>Bacteria</taxon>
        <taxon>Bacillati</taxon>
        <taxon>Actinomycetota</taxon>
        <taxon>Actinomycetes</taxon>
        <taxon>Pseudonocardiales</taxon>
        <taxon>Pseudonocardiaceae</taxon>
        <taxon>Pseudonocardia</taxon>
    </lineage>
</organism>
<accession>A0A4R1HNT5</accession>
<comment type="caution">
    <text evidence="1">The sequence shown here is derived from an EMBL/GenBank/DDBJ whole genome shotgun (WGS) entry which is preliminary data.</text>
</comment>
<evidence type="ECO:0000313" key="2">
    <source>
        <dbReference type="Proteomes" id="UP000295560"/>
    </source>
</evidence>
<protein>
    <recommendedName>
        <fullName evidence="3">Excreted virulence factor EspC (Type VII ESX diderm)</fullName>
    </recommendedName>
</protein>